<dbReference type="AlphaFoldDB" id="A0A5B9QTE1"/>
<feature type="transmembrane region" description="Helical" evidence="1">
    <location>
        <begin position="12"/>
        <end position="34"/>
    </location>
</feature>
<name>A0A5B9QTE1_9BACT</name>
<keyword evidence="1" id="KW-1133">Transmembrane helix</keyword>
<dbReference type="Proteomes" id="UP000325286">
    <property type="component" value="Chromosome"/>
</dbReference>
<dbReference type="EMBL" id="CP042914">
    <property type="protein sequence ID" value="QEG41182.1"/>
    <property type="molecule type" value="Genomic_DNA"/>
</dbReference>
<feature type="transmembrane region" description="Helical" evidence="1">
    <location>
        <begin position="88"/>
        <end position="107"/>
    </location>
</feature>
<gene>
    <name evidence="2" type="ORF">UC8_32010</name>
</gene>
<keyword evidence="1" id="KW-0472">Membrane</keyword>
<evidence type="ECO:0008006" key="4">
    <source>
        <dbReference type="Google" id="ProtNLM"/>
    </source>
</evidence>
<protein>
    <recommendedName>
        <fullName evidence="4">DUF1772 domain-containing protein</fullName>
    </recommendedName>
</protein>
<organism evidence="2 3">
    <name type="scientific">Roseimaritima ulvae</name>
    <dbReference type="NCBI Taxonomy" id="980254"/>
    <lineage>
        <taxon>Bacteria</taxon>
        <taxon>Pseudomonadati</taxon>
        <taxon>Planctomycetota</taxon>
        <taxon>Planctomycetia</taxon>
        <taxon>Pirellulales</taxon>
        <taxon>Pirellulaceae</taxon>
        <taxon>Roseimaritima</taxon>
    </lineage>
</organism>
<evidence type="ECO:0000256" key="1">
    <source>
        <dbReference type="SAM" id="Phobius"/>
    </source>
</evidence>
<evidence type="ECO:0000313" key="2">
    <source>
        <dbReference type="EMBL" id="QEG41182.1"/>
    </source>
</evidence>
<dbReference type="OrthoDB" id="27509at2"/>
<feature type="transmembrane region" description="Helical" evidence="1">
    <location>
        <begin position="55"/>
        <end position="76"/>
    </location>
</feature>
<accession>A0A5B9QTE1</accession>
<dbReference type="KEGG" id="rul:UC8_32010"/>
<dbReference type="RefSeq" id="WP_068139257.1">
    <property type="nucleotide sequence ID" value="NZ_CP042914.1"/>
</dbReference>
<proteinExistence type="predicted"/>
<reference evidence="2 3" key="1">
    <citation type="submission" date="2019-08" db="EMBL/GenBank/DDBJ databases">
        <title>Deep-cultivation of Planctomycetes and their phenomic and genomic characterization uncovers novel biology.</title>
        <authorList>
            <person name="Wiegand S."/>
            <person name="Jogler M."/>
            <person name="Boedeker C."/>
            <person name="Pinto D."/>
            <person name="Vollmers J."/>
            <person name="Rivas-Marin E."/>
            <person name="Kohn T."/>
            <person name="Peeters S.H."/>
            <person name="Heuer A."/>
            <person name="Rast P."/>
            <person name="Oberbeckmann S."/>
            <person name="Bunk B."/>
            <person name="Jeske O."/>
            <person name="Meyerdierks A."/>
            <person name="Storesund J.E."/>
            <person name="Kallscheuer N."/>
            <person name="Luecker S."/>
            <person name="Lage O.M."/>
            <person name="Pohl T."/>
            <person name="Merkel B.J."/>
            <person name="Hornburger P."/>
            <person name="Mueller R.-W."/>
            <person name="Bruemmer F."/>
            <person name="Labrenz M."/>
            <person name="Spormann A.M."/>
            <person name="Op den Camp H."/>
            <person name="Overmann J."/>
            <person name="Amann R."/>
            <person name="Jetten M.S.M."/>
            <person name="Mascher T."/>
            <person name="Medema M.H."/>
            <person name="Devos D.P."/>
            <person name="Kaster A.-K."/>
            <person name="Ovreas L."/>
            <person name="Rohde M."/>
            <person name="Galperin M.Y."/>
            <person name="Jogler C."/>
        </authorList>
    </citation>
    <scope>NUCLEOTIDE SEQUENCE [LARGE SCALE GENOMIC DNA]</scope>
    <source>
        <strain evidence="2 3">UC8</strain>
    </source>
</reference>
<evidence type="ECO:0000313" key="3">
    <source>
        <dbReference type="Proteomes" id="UP000325286"/>
    </source>
</evidence>
<sequence length="155" mass="17754">MLDISDASRWIVLIQVGATLTMVGLIWFVQLVHYPLMAHVGREHFLKYETEHQRLTTLLVVPLMLSELLSALLLLWCRPEAVDSGLVWTGLLLVIFIWLVTFAVQVPQHERLTISFEAPVHRRLVRGNWLRTAAWTARGLIVLAMLSQLLRPVLD</sequence>
<keyword evidence="1" id="KW-0812">Transmembrane</keyword>
<keyword evidence="3" id="KW-1185">Reference proteome</keyword>